<gene>
    <name evidence="1" type="ORF">DUNSADRAFT_2243</name>
</gene>
<reference evidence="1" key="1">
    <citation type="submission" date="2017-08" db="EMBL/GenBank/DDBJ databases">
        <authorList>
            <person name="Polle J.E."/>
            <person name="Barry K."/>
            <person name="Cushman J."/>
            <person name="Schmutz J."/>
            <person name="Tran D."/>
            <person name="Hathwaick L.T."/>
            <person name="Yim W.C."/>
            <person name="Jenkins J."/>
            <person name="Mckie-Krisberg Z.M."/>
            <person name="Prochnik S."/>
            <person name="Lindquist E."/>
            <person name="Dockter R.B."/>
            <person name="Adam C."/>
            <person name="Molina H."/>
            <person name="Bunkerborg J."/>
            <person name="Jin E."/>
            <person name="Buchheim M."/>
            <person name="Magnuson J."/>
        </authorList>
    </citation>
    <scope>NUCLEOTIDE SEQUENCE</scope>
    <source>
        <strain evidence="1">CCAP 19/18</strain>
    </source>
</reference>
<dbReference type="EMBL" id="MU069566">
    <property type="protein sequence ID" value="KAF5838780.1"/>
    <property type="molecule type" value="Genomic_DNA"/>
</dbReference>
<sequence>MSMKCALHSCPARAAFLLAMSMIAFPSCTYCPHAVSLNAMSMFCFALLLFTPSSRAASLRAVSMTALLSCLSLTVHVLHPPRPRARQVADLLKDPRAVAADKLISHFLATGSWMRWSHRFLAQVGQQDEVVPVERLDPNTCSLRTCLTLMRC</sequence>
<protein>
    <recommendedName>
        <fullName evidence="3">Secreted protein</fullName>
    </recommendedName>
</protein>
<name>A0ABQ7GW28_DUNSA</name>
<evidence type="ECO:0000313" key="1">
    <source>
        <dbReference type="EMBL" id="KAF5838780.1"/>
    </source>
</evidence>
<evidence type="ECO:0008006" key="3">
    <source>
        <dbReference type="Google" id="ProtNLM"/>
    </source>
</evidence>
<comment type="caution">
    <text evidence="1">The sequence shown here is derived from an EMBL/GenBank/DDBJ whole genome shotgun (WGS) entry which is preliminary data.</text>
</comment>
<proteinExistence type="predicted"/>
<keyword evidence="2" id="KW-1185">Reference proteome</keyword>
<organism evidence="1 2">
    <name type="scientific">Dunaliella salina</name>
    <name type="common">Green alga</name>
    <name type="synonym">Protococcus salinus</name>
    <dbReference type="NCBI Taxonomy" id="3046"/>
    <lineage>
        <taxon>Eukaryota</taxon>
        <taxon>Viridiplantae</taxon>
        <taxon>Chlorophyta</taxon>
        <taxon>core chlorophytes</taxon>
        <taxon>Chlorophyceae</taxon>
        <taxon>CS clade</taxon>
        <taxon>Chlamydomonadales</taxon>
        <taxon>Dunaliellaceae</taxon>
        <taxon>Dunaliella</taxon>
    </lineage>
</organism>
<evidence type="ECO:0000313" key="2">
    <source>
        <dbReference type="Proteomes" id="UP000815325"/>
    </source>
</evidence>
<dbReference type="Proteomes" id="UP000815325">
    <property type="component" value="Unassembled WGS sequence"/>
</dbReference>
<accession>A0ABQ7GW28</accession>